<reference evidence="2 3" key="1">
    <citation type="submission" date="2022-06" db="EMBL/GenBank/DDBJ databases">
        <title>Fructobacillus taiwanensis sp. nov., isolated from the honeybee.</title>
        <authorList>
            <person name="Chen Y.-S."/>
            <person name="Wang L.-T."/>
            <person name="Lee Y.-S."/>
            <person name="Chang Y.-C."/>
            <person name="Wu H.-C."/>
            <person name="Liao C.-Y."/>
            <person name="Chen W.-H."/>
            <person name="Deng J.-N."/>
            <person name="Wang Y.-H."/>
        </authorList>
    </citation>
    <scope>NUCLEOTIDE SEQUENCE [LARGE SCALE GENOMIC DNA]</scope>
    <source>
        <strain evidence="2 3">W13</strain>
    </source>
</reference>
<accession>A0ABT0ZPP4</accession>
<comment type="caution">
    <text evidence="2">The sequence shown here is derived from an EMBL/GenBank/DDBJ whole genome shotgun (WGS) entry which is preliminary data.</text>
</comment>
<proteinExistence type="predicted"/>
<feature type="transmembrane region" description="Helical" evidence="1">
    <location>
        <begin position="123"/>
        <end position="143"/>
    </location>
</feature>
<organism evidence="2 3">
    <name type="scientific">Fructobacillus apis</name>
    <dbReference type="NCBI Taxonomy" id="2935017"/>
    <lineage>
        <taxon>Bacteria</taxon>
        <taxon>Bacillati</taxon>
        <taxon>Bacillota</taxon>
        <taxon>Bacilli</taxon>
        <taxon>Lactobacillales</taxon>
        <taxon>Lactobacillaceae</taxon>
        <taxon>Fructobacillus</taxon>
    </lineage>
</organism>
<evidence type="ECO:0000256" key="1">
    <source>
        <dbReference type="SAM" id="Phobius"/>
    </source>
</evidence>
<dbReference type="InterPro" id="IPR008523">
    <property type="entry name" value="DUF805"/>
</dbReference>
<name>A0ABT0ZPP4_9LACO</name>
<evidence type="ECO:0000313" key="3">
    <source>
        <dbReference type="Proteomes" id="UP001523234"/>
    </source>
</evidence>
<evidence type="ECO:0000313" key="2">
    <source>
        <dbReference type="EMBL" id="MCO0831971.1"/>
    </source>
</evidence>
<sequence>MIDAYFKFITLTFNVKEKTSRKDYWLATFANLVILALFAAGADGFVRILTDVMLPRILDIIFAFAALIWMMFAVLFIIGTLLPNLTMSFRRYKDTGISSWFFLVELALYLAAFIYLSQYVLNGYATILTTLLTVFFLLADVLIKLLPSERDTEAESAGEVKL</sequence>
<keyword evidence="1" id="KW-1133">Transmembrane helix</keyword>
<dbReference type="Proteomes" id="UP001523234">
    <property type="component" value="Unassembled WGS sequence"/>
</dbReference>
<keyword evidence="3" id="KW-1185">Reference proteome</keyword>
<gene>
    <name evidence="2" type="ORF">NFX39_02540</name>
</gene>
<feature type="transmembrane region" description="Helical" evidence="1">
    <location>
        <begin position="97"/>
        <end position="117"/>
    </location>
</feature>
<feature type="transmembrane region" description="Helical" evidence="1">
    <location>
        <begin position="24"/>
        <end position="48"/>
    </location>
</feature>
<protein>
    <submittedName>
        <fullName evidence="2">DUF805 domain-containing protein</fullName>
    </submittedName>
</protein>
<keyword evidence="1" id="KW-0812">Transmembrane</keyword>
<keyword evidence="1" id="KW-0472">Membrane</keyword>
<dbReference type="Pfam" id="PF05656">
    <property type="entry name" value="DUF805"/>
    <property type="match status" value="1"/>
</dbReference>
<dbReference type="RefSeq" id="WP_252442713.1">
    <property type="nucleotide sequence ID" value="NZ_JAMWYK010000002.1"/>
</dbReference>
<feature type="transmembrane region" description="Helical" evidence="1">
    <location>
        <begin position="60"/>
        <end position="85"/>
    </location>
</feature>
<dbReference type="EMBL" id="JAMWYK010000002">
    <property type="protein sequence ID" value="MCO0831971.1"/>
    <property type="molecule type" value="Genomic_DNA"/>
</dbReference>